<dbReference type="AlphaFoldDB" id="A0A564W1D0"/>
<sequence>MKYLKDDGSIKKSGIEAILEAVSQCMRLAEEYEITQPPQSPTTPHDRSPRL</sequence>
<evidence type="ECO:0000256" key="1">
    <source>
        <dbReference type="SAM" id="MobiDB-lite"/>
    </source>
</evidence>
<proteinExistence type="predicted"/>
<evidence type="ECO:0000313" key="6">
    <source>
        <dbReference type="EMBL" id="VWQ35214.1"/>
    </source>
</evidence>
<evidence type="ECO:0000313" key="2">
    <source>
        <dbReference type="EMBL" id="CEE99408.1"/>
    </source>
</evidence>
<dbReference type="EMBL" id="CABWKE010000012">
    <property type="protein sequence ID" value="VWQ27732.1"/>
    <property type="molecule type" value="Genomic_DNA"/>
</dbReference>
<dbReference type="Proteomes" id="UP000319252">
    <property type="component" value="Unassembled WGS sequence"/>
</dbReference>
<evidence type="ECO:0000313" key="10">
    <source>
        <dbReference type="Proteomes" id="UP000494179"/>
    </source>
</evidence>
<reference evidence="10 11" key="4">
    <citation type="submission" date="2019-10" db="EMBL/GenBank/DDBJ databases">
        <authorList>
            <consortium name="Melissa Lawson"/>
            <person name="O'neill I."/>
        </authorList>
    </citation>
    <scope>NUCLEOTIDE SEQUENCE [LARGE SCALE GENOMIC DNA]</scope>
    <source>
        <strain evidence="6">LH_664</strain>
        <strain evidence="5">LH_665</strain>
    </source>
</reference>
<accession>A0A564W1D0</accession>
<evidence type="ECO:0000313" key="3">
    <source>
        <dbReference type="EMBL" id="VUW85261.1"/>
    </source>
</evidence>
<reference evidence="4 9" key="3">
    <citation type="submission" date="2019-07" db="EMBL/GenBank/DDBJ databases">
        <authorList>
            <person name="Hibberd C M."/>
            <person name="Gehrig L. J."/>
            <person name="Chang H.-W."/>
            <person name="Venkatesh S."/>
        </authorList>
    </citation>
    <scope>NUCLEOTIDE SEQUENCE [LARGE SCALE GENOMIC DNA]</scope>
    <source>
        <strain evidence="4">Bifidobacterium_longum_subsp_infantis_JG_Bg463</strain>
    </source>
</reference>
<dbReference type="Proteomes" id="UP000494179">
    <property type="component" value="Unassembled WGS sequence"/>
</dbReference>
<evidence type="ECO:0000313" key="4">
    <source>
        <dbReference type="EMBL" id="VUX37853.1"/>
    </source>
</evidence>
<evidence type="ECO:0000313" key="8">
    <source>
        <dbReference type="Proteomes" id="UP000319252"/>
    </source>
</evidence>
<dbReference type="Proteomes" id="UP000043107">
    <property type="component" value="Unassembled WGS sequence"/>
</dbReference>
<dbReference type="EMBL" id="CABHML010000078">
    <property type="protein sequence ID" value="VUW85261.1"/>
    <property type="molecule type" value="Genomic_DNA"/>
</dbReference>
<dbReference type="EMBL" id="CCWP01000016">
    <property type="protein sequence ID" value="CEE99408.1"/>
    <property type="molecule type" value="Genomic_DNA"/>
</dbReference>
<gene>
    <name evidence="6" type="ORF">BIFLH664_01018</name>
    <name evidence="5" type="ORF">BIFLH665_00832</name>
    <name evidence="2" type="ORF">BLIC_c00675</name>
    <name evidence="4" type="ORF">BLJG463_02214</name>
    <name evidence="3" type="ORF">BLONGUMMC1_00236</name>
</gene>
<dbReference type="Proteomes" id="UP000494270">
    <property type="component" value="Unassembled WGS sequence"/>
</dbReference>
<feature type="region of interest" description="Disordered" evidence="1">
    <location>
        <begin position="32"/>
        <end position="51"/>
    </location>
</feature>
<evidence type="ECO:0000313" key="5">
    <source>
        <dbReference type="EMBL" id="VWQ27732.1"/>
    </source>
</evidence>
<evidence type="ECO:0000313" key="9">
    <source>
        <dbReference type="Proteomes" id="UP000345266"/>
    </source>
</evidence>
<reference evidence="3 8" key="2">
    <citation type="submission" date="2019-07" db="EMBL/GenBank/DDBJ databases">
        <authorList>
            <person name="Chang H.-W."/>
            <person name="Raman A."/>
            <person name="Venkatesh S."/>
            <person name="Gehrig J."/>
        </authorList>
    </citation>
    <scope>NUCLEOTIDE SEQUENCE [LARGE SCALE GENOMIC DNA]</scope>
    <source>
        <strain evidence="3">B.longum_ssp_infantis_4</strain>
    </source>
</reference>
<dbReference type="Proteomes" id="UP000345266">
    <property type="component" value="Unassembled WGS sequence"/>
</dbReference>
<organism evidence="4 9">
    <name type="scientific">Bifidobacterium longum subsp. infantis</name>
    <dbReference type="NCBI Taxonomy" id="1682"/>
    <lineage>
        <taxon>Bacteria</taxon>
        <taxon>Bacillati</taxon>
        <taxon>Actinomycetota</taxon>
        <taxon>Actinomycetes</taxon>
        <taxon>Bifidobacteriales</taxon>
        <taxon>Bifidobacteriaceae</taxon>
        <taxon>Bifidobacterium</taxon>
    </lineage>
</organism>
<evidence type="ECO:0000313" key="11">
    <source>
        <dbReference type="Proteomes" id="UP000494270"/>
    </source>
</evidence>
<dbReference type="EMBL" id="CABHNT010000050">
    <property type="protein sequence ID" value="VUX37853.1"/>
    <property type="molecule type" value="Genomic_DNA"/>
</dbReference>
<protein>
    <submittedName>
        <fullName evidence="4">Uncharacterized protein</fullName>
    </submittedName>
</protein>
<keyword evidence="7" id="KW-1185">Reference proteome</keyword>
<dbReference type="EMBL" id="CABWKI010000012">
    <property type="protein sequence ID" value="VWQ35214.1"/>
    <property type="molecule type" value="Genomic_DNA"/>
</dbReference>
<evidence type="ECO:0000313" key="7">
    <source>
        <dbReference type="Proteomes" id="UP000043107"/>
    </source>
</evidence>
<reference evidence="2 7" key="1">
    <citation type="submission" date="2014-09" db="EMBL/GenBank/DDBJ databases">
        <authorList>
            <person name="Bertelli C."/>
        </authorList>
    </citation>
    <scope>NUCLEOTIDE SEQUENCE [LARGE SCALE GENOMIC DNA]</scope>
    <source>
        <strain evidence="2 7">BIC1401111250</strain>
    </source>
</reference>
<name>A0A564W1D0_BIFLI</name>